<keyword evidence="3" id="KW-1185">Reference proteome</keyword>
<name>E9I591_DAPPU</name>
<feature type="non-terminal residue" evidence="2">
    <location>
        <position position="226"/>
    </location>
</feature>
<feature type="region of interest" description="Disordered" evidence="1">
    <location>
        <begin position="207"/>
        <end position="226"/>
    </location>
</feature>
<sequence length="226" mass="23253">MEKACGNEACSNTFFSSNNRKKYCSAACYPSVIATAAAKRLGRGQKSVVPAPAVSQPAASPTYTESPPSSPAARSLDTSWAPSPSGRPSRPATAPDRAATKAPSLVRCRNTACCNYFTRSSGSRQYCSPSCRPSSTARSLSAAPSISPARPFTPTACPSPPAPVLILPVSSSAQPDPVNLGVAYLPVTPPPVNFFDEDVASPSISLATDTAADSSNMPAATQPTLT</sequence>
<dbReference type="EMBL" id="GL735482">
    <property type="protein sequence ID" value="EFX60839.1"/>
    <property type="molecule type" value="Genomic_DNA"/>
</dbReference>
<accession>E9I591</accession>
<evidence type="ECO:0000256" key="1">
    <source>
        <dbReference type="SAM" id="MobiDB-lite"/>
    </source>
</evidence>
<evidence type="ECO:0000313" key="2">
    <source>
        <dbReference type="EMBL" id="EFX60839.1"/>
    </source>
</evidence>
<dbReference type="HOGENOM" id="CLU_1232529_0_0_1"/>
<dbReference type="Proteomes" id="UP000000305">
    <property type="component" value="Unassembled WGS sequence"/>
</dbReference>
<feature type="compositionally biased region" description="Low complexity" evidence="1">
    <location>
        <begin position="47"/>
        <end position="73"/>
    </location>
</feature>
<reference evidence="2 3" key="1">
    <citation type="journal article" date="2011" name="Science">
        <title>The ecoresponsive genome of Daphnia pulex.</title>
        <authorList>
            <person name="Colbourne J.K."/>
            <person name="Pfrender M.E."/>
            <person name="Gilbert D."/>
            <person name="Thomas W.K."/>
            <person name="Tucker A."/>
            <person name="Oakley T.H."/>
            <person name="Tokishita S."/>
            <person name="Aerts A."/>
            <person name="Arnold G.J."/>
            <person name="Basu M.K."/>
            <person name="Bauer D.J."/>
            <person name="Caceres C.E."/>
            <person name="Carmel L."/>
            <person name="Casola C."/>
            <person name="Choi J.H."/>
            <person name="Detter J.C."/>
            <person name="Dong Q."/>
            <person name="Dusheyko S."/>
            <person name="Eads B.D."/>
            <person name="Frohlich T."/>
            <person name="Geiler-Samerotte K.A."/>
            <person name="Gerlach D."/>
            <person name="Hatcher P."/>
            <person name="Jogdeo S."/>
            <person name="Krijgsveld J."/>
            <person name="Kriventseva E.V."/>
            <person name="Kultz D."/>
            <person name="Laforsch C."/>
            <person name="Lindquist E."/>
            <person name="Lopez J."/>
            <person name="Manak J.R."/>
            <person name="Muller J."/>
            <person name="Pangilinan J."/>
            <person name="Patwardhan R.P."/>
            <person name="Pitluck S."/>
            <person name="Pritham E.J."/>
            <person name="Rechtsteiner A."/>
            <person name="Rho M."/>
            <person name="Rogozin I.B."/>
            <person name="Sakarya O."/>
            <person name="Salamov A."/>
            <person name="Schaack S."/>
            <person name="Shapiro H."/>
            <person name="Shiga Y."/>
            <person name="Skalitzky C."/>
            <person name="Smith Z."/>
            <person name="Souvorov A."/>
            <person name="Sung W."/>
            <person name="Tang Z."/>
            <person name="Tsuchiya D."/>
            <person name="Tu H."/>
            <person name="Vos H."/>
            <person name="Wang M."/>
            <person name="Wolf Y.I."/>
            <person name="Yamagata H."/>
            <person name="Yamada T."/>
            <person name="Ye Y."/>
            <person name="Shaw J.R."/>
            <person name="Andrews J."/>
            <person name="Crease T.J."/>
            <person name="Tang H."/>
            <person name="Lucas S.M."/>
            <person name="Robertson H.M."/>
            <person name="Bork P."/>
            <person name="Koonin E.V."/>
            <person name="Zdobnov E.M."/>
            <person name="Grigoriev I.V."/>
            <person name="Lynch M."/>
            <person name="Boore J.L."/>
        </authorList>
    </citation>
    <scope>NUCLEOTIDE SEQUENCE [LARGE SCALE GENOMIC DNA]</scope>
</reference>
<evidence type="ECO:0000313" key="3">
    <source>
        <dbReference type="Proteomes" id="UP000000305"/>
    </source>
</evidence>
<feature type="region of interest" description="Disordered" evidence="1">
    <location>
        <begin position="40"/>
        <end position="101"/>
    </location>
</feature>
<organism evidence="2 3">
    <name type="scientific">Daphnia pulex</name>
    <name type="common">Water flea</name>
    <dbReference type="NCBI Taxonomy" id="6669"/>
    <lineage>
        <taxon>Eukaryota</taxon>
        <taxon>Metazoa</taxon>
        <taxon>Ecdysozoa</taxon>
        <taxon>Arthropoda</taxon>
        <taxon>Crustacea</taxon>
        <taxon>Branchiopoda</taxon>
        <taxon>Diplostraca</taxon>
        <taxon>Cladocera</taxon>
        <taxon>Anomopoda</taxon>
        <taxon>Daphniidae</taxon>
        <taxon>Daphnia</taxon>
    </lineage>
</organism>
<gene>
    <name evidence="2" type="ORF">DAPPUDRAFT_341198</name>
</gene>
<proteinExistence type="predicted"/>
<protein>
    <submittedName>
        <fullName evidence="2">Uncharacterized protein</fullName>
    </submittedName>
</protein>
<dbReference type="KEGG" id="dpx:DAPPUDRAFT_341198"/>
<feature type="compositionally biased region" description="Low complexity" evidence="1">
    <location>
        <begin position="81"/>
        <end position="95"/>
    </location>
</feature>
<dbReference type="InParanoid" id="E9I591"/>
<dbReference type="AlphaFoldDB" id="E9I591"/>